<organism evidence="1 2">
    <name type="scientific">Sphenostylis stenocarpa</name>
    <dbReference type="NCBI Taxonomy" id="92480"/>
    <lineage>
        <taxon>Eukaryota</taxon>
        <taxon>Viridiplantae</taxon>
        <taxon>Streptophyta</taxon>
        <taxon>Embryophyta</taxon>
        <taxon>Tracheophyta</taxon>
        <taxon>Spermatophyta</taxon>
        <taxon>Magnoliopsida</taxon>
        <taxon>eudicotyledons</taxon>
        <taxon>Gunneridae</taxon>
        <taxon>Pentapetalae</taxon>
        <taxon>rosids</taxon>
        <taxon>fabids</taxon>
        <taxon>Fabales</taxon>
        <taxon>Fabaceae</taxon>
        <taxon>Papilionoideae</taxon>
        <taxon>50 kb inversion clade</taxon>
        <taxon>NPAAA clade</taxon>
        <taxon>indigoferoid/millettioid clade</taxon>
        <taxon>Phaseoleae</taxon>
        <taxon>Sphenostylis</taxon>
    </lineage>
</organism>
<dbReference type="AlphaFoldDB" id="A0AA86W4I5"/>
<name>A0AA86W4I5_9FABA</name>
<keyword evidence="2" id="KW-1185">Reference proteome</keyword>
<dbReference type="Gramene" id="rna-AYBTSS11_LOCUS30172">
    <property type="protein sequence ID" value="CAJ1977999.1"/>
    <property type="gene ID" value="gene-AYBTSS11_LOCUS30172"/>
</dbReference>
<proteinExistence type="predicted"/>
<evidence type="ECO:0000313" key="2">
    <source>
        <dbReference type="Proteomes" id="UP001189624"/>
    </source>
</evidence>
<evidence type="ECO:0000313" key="1">
    <source>
        <dbReference type="EMBL" id="CAJ1977999.1"/>
    </source>
</evidence>
<dbReference type="EMBL" id="OY731408">
    <property type="protein sequence ID" value="CAJ1977999.1"/>
    <property type="molecule type" value="Genomic_DNA"/>
</dbReference>
<reference evidence="1" key="1">
    <citation type="submission" date="2023-10" db="EMBL/GenBank/DDBJ databases">
        <authorList>
            <person name="Domelevo Entfellner J.-B."/>
        </authorList>
    </citation>
    <scope>NUCLEOTIDE SEQUENCE</scope>
</reference>
<sequence length="118" mass="13244">MPKVETSCKSEKANDELLVQCLNRFAEMQQQFASVAAEEIPPRDLGNTPKRLTLAEMQERYSKGLCFICDAKYGSGHWCPAKQFLLLKHETLPQGCLDLGSSFVEEEAPQGLRKNLLV</sequence>
<protein>
    <submittedName>
        <fullName evidence="1">Uncharacterized protein</fullName>
    </submittedName>
</protein>
<gene>
    <name evidence="1" type="ORF">AYBTSS11_LOCUS30172</name>
</gene>
<dbReference type="Proteomes" id="UP001189624">
    <property type="component" value="Chromosome 11"/>
</dbReference>
<accession>A0AA86W4I5</accession>